<keyword evidence="8" id="KW-1185">Reference proteome</keyword>
<evidence type="ECO:0000256" key="3">
    <source>
        <dbReference type="ARBA" id="ARBA00023125"/>
    </source>
</evidence>
<dbReference type="InterPro" id="IPR000847">
    <property type="entry name" value="LysR_HTH_N"/>
</dbReference>
<feature type="region of interest" description="Disordered" evidence="5">
    <location>
        <begin position="305"/>
        <end position="325"/>
    </location>
</feature>
<dbReference type="InterPro" id="IPR036390">
    <property type="entry name" value="WH_DNA-bd_sf"/>
</dbReference>
<dbReference type="OrthoDB" id="9813056at2"/>
<evidence type="ECO:0000256" key="5">
    <source>
        <dbReference type="SAM" id="MobiDB-lite"/>
    </source>
</evidence>
<comment type="similarity">
    <text evidence="1">Belongs to the LysR transcriptional regulatory family.</text>
</comment>
<dbReference type="GO" id="GO:0003700">
    <property type="term" value="F:DNA-binding transcription factor activity"/>
    <property type="evidence" value="ECO:0007669"/>
    <property type="project" value="InterPro"/>
</dbReference>
<evidence type="ECO:0000313" key="8">
    <source>
        <dbReference type="Proteomes" id="UP000295122"/>
    </source>
</evidence>
<dbReference type="Pfam" id="PF03466">
    <property type="entry name" value="LysR_substrate"/>
    <property type="match status" value="1"/>
</dbReference>
<evidence type="ECO:0000256" key="4">
    <source>
        <dbReference type="ARBA" id="ARBA00023163"/>
    </source>
</evidence>
<dbReference type="Gene3D" id="3.40.190.290">
    <property type="match status" value="1"/>
</dbReference>
<dbReference type="Pfam" id="PF00126">
    <property type="entry name" value="HTH_1"/>
    <property type="match status" value="1"/>
</dbReference>
<dbReference type="InterPro" id="IPR036388">
    <property type="entry name" value="WH-like_DNA-bd_sf"/>
</dbReference>
<keyword evidence="3 7" id="KW-0238">DNA-binding</keyword>
<reference evidence="7 8" key="1">
    <citation type="submission" date="2019-03" db="EMBL/GenBank/DDBJ databases">
        <title>Genomic Encyclopedia of Type Strains, Phase IV (KMG-IV): sequencing the most valuable type-strain genomes for metagenomic binning, comparative biology and taxonomic classification.</title>
        <authorList>
            <person name="Goeker M."/>
        </authorList>
    </citation>
    <scope>NUCLEOTIDE SEQUENCE [LARGE SCALE GENOMIC DNA]</scope>
    <source>
        <strain evidence="7 8">DSM 25903</strain>
    </source>
</reference>
<evidence type="ECO:0000313" key="7">
    <source>
        <dbReference type="EMBL" id="TDR94742.1"/>
    </source>
</evidence>
<gene>
    <name evidence="7" type="ORF">EV668_2030</name>
</gene>
<dbReference type="PANTHER" id="PTHR30537">
    <property type="entry name" value="HTH-TYPE TRANSCRIPTIONAL REGULATOR"/>
    <property type="match status" value="1"/>
</dbReference>
<sequence length="325" mass="35435">MSRQNRFDGLPEFLAIARQRSIRGAALALDVTPGAVSQALQRLERRLGVALFHRTTRRLSLTGPGEALLARIGPAADAIDIGLEEALRASEEPVGTLRLIVDRIALTQVLPNVLPDFRQAYPAVAIDITVSNRQSDFVGEGYDAGIMIGSYIAQEMIAVRLSPRFRWAVFGSPAYFAAHGRPERPGDLASHQCIRFRRPGKGDIYRWEFVEDGEVVRIEPNGPMTVNDAELMRRMAARGLGLIYSSTYHSATEIEAGTLEPVLLDHSPSADALYLYFARTAQDQPKLRAFIEMCARSGFAAARVAPGAGGAERTPQAPGPARSAR</sequence>
<keyword evidence="2" id="KW-0805">Transcription regulation</keyword>
<evidence type="ECO:0000256" key="2">
    <source>
        <dbReference type="ARBA" id="ARBA00023015"/>
    </source>
</evidence>
<dbReference type="InterPro" id="IPR005119">
    <property type="entry name" value="LysR_subst-bd"/>
</dbReference>
<dbReference type="PANTHER" id="PTHR30537:SF5">
    <property type="entry name" value="HTH-TYPE TRANSCRIPTIONAL ACTIVATOR TTDR-RELATED"/>
    <property type="match status" value="1"/>
</dbReference>
<name>A0A4R7C9L7_9HYPH</name>
<dbReference type="Proteomes" id="UP000295122">
    <property type="component" value="Unassembled WGS sequence"/>
</dbReference>
<keyword evidence="4" id="KW-0804">Transcription</keyword>
<dbReference type="AlphaFoldDB" id="A0A4R7C9L7"/>
<evidence type="ECO:0000259" key="6">
    <source>
        <dbReference type="PROSITE" id="PS50931"/>
    </source>
</evidence>
<dbReference type="RefSeq" id="WP_133769606.1">
    <property type="nucleotide sequence ID" value="NZ_SNZR01000011.1"/>
</dbReference>
<accession>A0A4R7C9L7</accession>
<dbReference type="PROSITE" id="PS50931">
    <property type="entry name" value="HTH_LYSR"/>
    <property type="match status" value="1"/>
</dbReference>
<protein>
    <submittedName>
        <fullName evidence="7">DNA-binding transcriptional LysR family regulator</fullName>
    </submittedName>
</protein>
<dbReference type="InterPro" id="IPR058163">
    <property type="entry name" value="LysR-type_TF_proteobact-type"/>
</dbReference>
<dbReference type="Gene3D" id="1.10.10.10">
    <property type="entry name" value="Winged helix-like DNA-binding domain superfamily/Winged helix DNA-binding domain"/>
    <property type="match status" value="1"/>
</dbReference>
<dbReference type="SUPFAM" id="SSF46785">
    <property type="entry name" value="Winged helix' DNA-binding domain"/>
    <property type="match status" value="1"/>
</dbReference>
<proteinExistence type="inferred from homology"/>
<dbReference type="EMBL" id="SNZR01000011">
    <property type="protein sequence ID" value="TDR94742.1"/>
    <property type="molecule type" value="Genomic_DNA"/>
</dbReference>
<dbReference type="SUPFAM" id="SSF53850">
    <property type="entry name" value="Periplasmic binding protein-like II"/>
    <property type="match status" value="1"/>
</dbReference>
<organism evidence="7 8">
    <name type="scientific">Enterovirga rhinocerotis</name>
    <dbReference type="NCBI Taxonomy" id="1339210"/>
    <lineage>
        <taxon>Bacteria</taxon>
        <taxon>Pseudomonadati</taxon>
        <taxon>Pseudomonadota</taxon>
        <taxon>Alphaproteobacteria</taxon>
        <taxon>Hyphomicrobiales</taxon>
        <taxon>Methylobacteriaceae</taxon>
        <taxon>Enterovirga</taxon>
    </lineage>
</organism>
<feature type="domain" description="HTH lysR-type" evidence="6">
    <location>
        <begin position="13"/>
        <end position="62"/>
    </location>
</feature>
<evidence type="ECO:0000256" key="1">
    <source>
        <dbReference type="ARBA" id="ARBA00009437"/>
    </source>
</evidence>
<dbReference type="GO" id="GO:0003677">
    <property type="term" value="F:DNA binding"/>
    <property type="evidence" value="ECO:0007669"/>
    <property type="project" value="UniProtKB-KW"/>
</dbReference>
<comment type="caution">
    <text evidence="7">The sequence shown here is derived from an EMBL/GenBank/DDBJ whole genome shotgun (WGS) entry which is preliminary data.</text>
</comment>